<dbReference type="CDD" id="cd07199">
    <property type="entry name" value="Pat17_PNPLA8_PNPLA9_like"/>
    <property type="match status" value="1"/>
</dbReference>
<accession>Q24CC9</accession>
<organism evidence="6 7">
    <name type="scientific">Tetrahymena thermophila (strain SB210)</name>
    <dbReference type="NCBI Taxonomy" id="312017"/>
    <lineage>
        <taxon>Eukaryota</taxon>
        <taxon>Sar</taxon>
        <taxon>Alveolata</taxon>
        <taxon>Ciliophora</taxon>
        <taxon>Intramacronucleata</taxon>
        <taxon>Oligohymenophorea</taxon>
        <taxon>Hymenostomatida</taxon>
        <taxon>Tetrahymenina</taxon>
        <taxon>Tetrahymenidae</taxon>
        <taxon>Tetrahymena</taxon>
    </lineage>
</organism>
<dbReference type="GO" id="GO:0016042">
    <property type="term" value="P:lipid catabolic process"/>
    <property type="evidence" value="ECO:0007669"/>
    <property type="project" value="UniProtKB-UniRule"/>
</dbReference>
<feature type="short sequence motif" description="DGA/G" evidence="3">
    <location>
        <begin position="2682"/>
        <end position="2684"/>
    </location>
</feature>
<keyword evidence="3" id="KW-0378">Hydrolase</keyword>
<dbReference type="InParanoid" id="Q24CC9"/>
<feature type="compositionally biased region" description="Basic and acidic residues" evidence="4">
    <location>
        <begin position="1109"/>
        <end position="1120"/>
    </location>
</feature>
<dbReference type="SMART" id="SM00368">
    <property type="entry name" value="LRR_RI"/>
    <property type="match status" value="5"/>
</dbReference>
<dbReference type="PANTHER" id="PTHR32176:SF92">
    <property type="entry name" value="XYLOSE ISOMERASE"/>
    <property type="match status" value="1"/>
</dbReference>
<dbReference type="InterPro" id="IPR032675">
    <property type="entry name" value="LRR_dom_sf"/>
</dbReference>
<dbReference type="Proteomes" id="UP000009168">
    <property type="component" value="Unassembled WGS sequence"/>
</dbReference>
<feature type="compositionally biased region" description="Low complexity" evidence="4">
    <location>
        <begin position="583"/>
        <end position="599"/>
    </location>
</feature>
<feature type="compositionally biased region" description="Polar residues" evidence="4">
    <location>
        <begin position="1265"/>
        <end position="1286"/>
    </location>
</feature>
<feature type="compositionally biased region" description="Basic and acidic residues" evidence="4">
    <location>
        <begin position="1237"/>
        <end position="1254"/>
    </location>
</feature>
<feature type="compositionally biased region" description="Polar residues" evidence="4">
    <location>
        <begin position="762"/>
        <end position="781"/>
    </location>
</feature>
<dbReference type="SUPFAM" id="SSF52151">
    <property type="entry name" value="FabD/lysophospholipase-like"/>
    <property type="match status" value="1"/>
</dbReference>
<evidence type="ECO:0000313" key="7">
    <source>
        <dbReference type="Proteomes" id="UP000009168"/>
    </source>
</evidence>
<feature type="compositionally biased region" description="Basic and acidic residues" evidence="4">
    <location>
        <begin position="1205"/>
        <end position="1225"/>
    </location>
</feature>
<feature type="region of interest" description="Disordered" evidence="4">
    <location>
        <begin position="1051"/>
        <end position="1299"/>
    </location>
</feature>
<feature type="domain" description="PNPLA" evidence="5">
    <location>
        <begin position="2496"/>
        <end position="2695"/>
    </location>
</feature>
<dbReference type="Gene3D" id="3.40.1090.10">
    <property type="entry name" value="Cytosolic phospholipase A2 catalytic domain"/>
    <property type="match status" value="1"/>
</dbReference>
<feature type="active site" description="Nucleophile" evidence="3">
    <location>
        <position position="2534"/>
    </location>
</feature>
<feature type="compositionally biased region" description="Polar residues" evidence="4">
    <location>
        <begin position="1121"/>
        <end position="1132"/>
    </location>
</feature>
<feature type="short sequence motif" description="GXSXG" evidence="3">
    <location>
        <begin position="2532"/>
        <end position="2536"/>
    </location>
</feature>
<dbReference type="PROSITE" id="PS51635">
    <property type="entry name" value="PNPLA"/>
    <property type="match status" value="1"/>
</dbReference>
<feature type="compositionally biased region" description="Basic and acidic residues" evidence="4">
    <location>
        <begin position="1078"/>
        <end position="1091"/>
    </location>
</feature>
<dbReference type="HOGENOM" id="CLU_226728_0_0_1"/>
<dbReference type="InterPro" id="IPR002641">
    <property type="entry name" value="PNPLA_dom"/>
</dbReference>
<feature type="compositionally biased region" description="Basic and acidic residues" evidence="4">
    <location>
        <begin position="1287"/>
        <end position="1299"/>
    </location>
</feature>
<comment type="similarity">
    <text evidence="1">Belongs to the patatin family.</text>
</comment>
<reference evidence="7" key="1">
    <citation type="journal article" date="2006" name="PLoS Biol.">
        <title>Macronuclear genome sequence of the ciliate Tetrahymena thermophila, a model eukaryote.</title>
        <authorList>
            <person name="Eisen J.A."/>
            <person name="Coyne R.S."/>
            <person name="Wu M."/>
            <person name="Wu D."/>
            <person name="Thiagarajan M."/>
            <person name="Wortman J.R."/>
            <person name="Badger J.H."/>
            <person name="Ren Q."/>
            <person name="Amedeo P."/>
            <person name="Jones K.M."/>
            <person name="Tallon L.J."/>
            <person name="Delcher A.L."/>
            <person name="Salzberg S.L."/>
            <person name="Silva J.C."/>
            <person name="Haas B.J."/>
            <person name="Majoros W.H."/>
            <person name="Farzad M."/>
            <person name="Carlton J.M."/>
            <person name="Smith R.K. Jr."/>
            <person name="Garg J."/>
            <person name="Pearlman R.E."/>
            <person name="Karrer K.M."/>
            <person name="Sun L."/>
            <person name="Manning G."/>
            <person name="Elde N.C."/>
            <person name="Turkewitz A.P."/>
            <person name="Asai D.J."/>
            <person name="Wilkes D.E."/>
            <person name="Wang Y."/>
            <person name="Cai H."/>
            <person name="Collins K."/>
            <person name="Stewart B.A."/>
            <person name="Lee S.R."/>
            <person name="Wilamowska K."/>
            <person name="Weinberg Z."/>
            <person name="Ruzzo W.L."/>
            <person name="Wloga D."/>
            <person name="Gaertig J."/>
            <person name="Frankel J."/>
            <person name="Tsao C.-C."/>
            <person name="Gorovsky M.A."/>
            <person name="Keeling P.J."/>
            <person name="Waller R.F."/>
            <person name="Patron N.J."/>
            <person name="Cherry J.M."/>
            <person name="Stover N.A."/>
            <person name="Krieger C.J."/>
            <person name="del Toro C."/>
            <person name="Ryder H.F."/>
            <person name="Williamson S.C."/>
            <person name="Barbeau R.A."/>
            <person name="Hamilton E.P."/>
            <person name="Orias E."/>
        </authorList>
    </citation>
    <scope>NUCLEOTIDE SEQUENCE [LARGE SCALE GENOMIC DNA]</scope>
    <source>
        <strain evidence="7">SB210</strain>
    </source>
</reference>
<feature type="region of interest" description="Disordered" evidence="4">
    <location>
        <begin position="562"/>
        <end position="636"/>
    </location>
</feature>
<dbReference type="SUPFAM" id="SSF52047">
    <property type="entry name" value="RNI-like"/>
    <property type="match status" value="2"/>
</dbReference>
<protein>
    <submittedName>
        <fullName evidence="6">Patatin-like phospholipase family protein</fullName>
    </submittedName>
</protein>
<dbReference type="GeneID" id="7826372"/>
<feature type="compositionally biased region" description="Polar residues" evidence="4">
    <location>
        <begin position="600"/>
        <end position="611"/>
    </location>
</feature>
<evidence type="ECO:0000256" key="2">
    <source>
        <dbReference type="ARBA" id="ARBA00023098"/>
    </source>
</evidence>
<feature type="active site" description="Proton acceptor" evidence="3">
    <location>
        <position position="2682"/>
    </location>
</feature>
<dbReference type="InterPro" id="IPR016035">
    <property type="entry name" value="Acyl_Trfase/lysoPLipase"/>
</dbReference>
<feature type="compositionally biased region" description="Polar residues" evidence="4">
    <location>
        <begin position="569"/>
        <end position="582"/>
    </location>
</feature>
<dbReference type="eggNOG" id="KOG0513">
    <property type="taxonomic scope" value="Eukaryota"/>
</dbReference>
<dbReference type="RefSeq" id="XP_001025690.1">
    <property type="nucleotide sequence ID" value="XM_001025690.1"/>
</dbReference>
<feature type="compositionally biased region" description="Polar residues" evidence="4">
    <location>
        <begin position="1092"/>
        <end position="1107"/>
    </location>
</feature>
<keyword evidence="7" id="KW-1185">Reference proteome</keyword>
<evidence type="ECO:0000313" key="6">
    <source>
        <dbReference type="EMBL" id="EAS05445.1"/>
    </source>
</evidence>
<dbReference type="Pfam" id="PF01734">
    <property type="entry name" value="Patatin"/>
    <property type="match status" value="1"/>
</dbReference>
<feature type="region of interest" description="Disordered" evidence="4">
    <location>
        <begin position="762"/>
        <end position="806"/>
    </location>
</feature>
<feature type="compositionally biased region" description="Basic and acidic residues" evidence="4">
    <location>
        <begin position="782"/>
        <end position="801"/>
    </location>
</feature>
<feature type="compositionally biased region" description="Basic and acidic residues" evidence="4">
    <location>
        <begin position="1133"/>
        <end position="1147"/>
    </location>
</feature>
<feature type="short sequence motif" description="GXGXXG" evidence="3">
    <location>
        <begin position="2500"/>
        <end position="2505"/>
    </location>
</feature>
<dbReference type="OrthoDB" id="289657at2759"/>
<dbReference type="GO" id="GO:0047372">
    <property type="term" value="F:monoacylglycerol lipase activity"/>
    <property type="evidence" value="ECO:0007669"/>
    <property type="project" value="TreeGrafter"/>
</dbReference>
<keyword evidence="3" id="KW-0442">Lipid degradation</keyword>
<evidence type="ECO:0000256" key="1">
    <source>
        <dbReference type="ARBA" id="ARBA00010240"/>
    </source>
</evidence>
<dbReference type="KEGG" id="tet:TTHERM_01079220"/>
<proteinExistence type="inferred from homology"/>
<dbReference type="SMART" id="SM00367">
    <property type="entry name" value="LRR_CC"/>
    <property type="match status" value="3"/>
</dbReference>
<dbReference type="PANTHER" id="PTHR32176">
    <property type="entry name" value="XYLOSE ISOMERASE"/>
    <property type="match status" value="1"/>
</dbReference>
<dbReference type="Gene3D" id="3.80.10.10">
    <property type="entry name" value="Ribonuclease Inhibitor"/>
    <property type="match status" value="4"/>
</dbReference>
<feature type="compositionally biased region" description="Low complexity" evidence="4">
    <location>
        <begin position="1148"/>
        <end position="1160"/>
    </location>
</feature>
<feature type="compositionally biased region" description="Low complexity" evidence="4">
    <location>
        <begin position="612"/>
        <end position="636"/>
    </location>
</feature>
<dbReference type="EMBL" id="GG662371">
    <property type="protein sequence ID" value="EAS05445.1"/>
    <property type="molecule type" value="Genomic_DNA"/>
</dbReference>
<dbReference type="InterPro" id="IPR006553">
    <property type="entry name" value="Leu-rich_rpt_Cys-con_subtyp"/>
</dbReference>
<dbReference type="GO" id="GO:0004620">
    <property type="term" value="F:phospholipase activity"/>
    <property type="evidence" value="ECO:0007669"/>
    <property type="project" value="TreeGrafter"/>
</dbReference>
<evidence type="ECO:0000259" key="5">
    <source>
        <dbReference type="PROSITE" id="PS51635"/>
    </source>
</evidence>
<sequence length="2832" mass="325945">MSIKELINLKNEFLNKFLKDCVEQDVIKQIRKVLKEFKEQIYGGDNLQKLLSANVQSSICTTQSTGQSMNSTISTSKGYSKASTNYQQGANIQNIQSEVDAANIQYNTQQRFLLVAACEEIQKLLKYIVQPYIVIKSCIMNFESSQKSDQTELVNIIKQEFASIEKRIVHVVKNYSEVLPINILDTLEDLQKYYIQQKDEYIEKKLEDLEKLKQTRYFQIQAPYIGYHLVDETRVSQLFEKASIQIENLKIQRVGTEFVHHFQKYLTTYVFNKLLMDTDILSGVVVCIKDNKKKKTYFFIQYCDLKVEEIESTSSVDQQIVVTLNKYGQKSPDQPVPTKNVDMNSFFKQIAASFLSLSFESFIPNYGICSETGKIYRHQLNTTNEDRTAHAGIKNPLYFFKDFFMMEKKSSKEFQQCLNLKQCNMANFLEALTLLHEFQKTDFKFEFKKGKKLQSLYLSKDHINSLQSIVQEFSRTLVWLEESVFPVNGKVCLLQIMNQIQPLVIEFSNRIMSKSMQEHLGFMKKISIEDFLIKISTKKALKKYIQQNKSFEDNRFLKEEQVTAGESIRSASQSGQMQTPQASSGGNTGQQSQTGQQQNLNSAGTNLPAQGNSSNASTFSNYSNSSTQSQSHSLNQQQINQSGIQITQYLMELNLLNFHRKERKVILKYAAENLLYLPMILSLEYTQDLIKKFNKSWRSTQLWSDNYQFVFDEIEDDSVLFQIQSKIQSQNKSISNVVIPPNINQNYNNLFATPIKRKQSNKLSSNYNDIPSNENICSSSHRLNEQEKNSESYDKSQRDGSKQPQQQKQIFESIFVELLGLVFNMNIMSILTSQTFANLKYFDEYNSDHIYLIKAYFKFPQVRGDKGYKLSETLLERSIKLKKYKLACLLLNQGEGVNITKDIIFNYLSEEKLQPHQYKKVLQNNIRQISSGNKCDSPIAQKCEEDAYILSKESKEYDEEIILKMVQDREEFDQQLQQLVIKHHAQWLNEFNWEKMWRQEFNPENHKKLNEQNIDDNAIIVYTNEYGVRCLPMEIWTQIFDFKRIDSKKSSSENKIELSNNKIDEEQESSDENAATAKQKEGKSDTIEKKSSLTINDQNLEMQSNFSKEVLRGDSNKESPRSQSQGSQTNISEEGRQSKKQSPKQENEIAIQEIKIQQQQSEDEQKNNGSLNQSNEDLEGKKKKKSEDQDQDQNLNQIQEDQQENENKTEIHEENEEKTISRKESQNQPSRKSSKSSKIDSQSHSEQKSCKDVEENNDSQKLNEDQNNQGGQIQSENQESLSQKNELSPKNEIEDNENKHVYKKSLNLNLDETEDVGNETVRLSPLNSQFNILESLQEGIKLNGILEMKKFSYQDEKNYFISNYLHLLENSSVQLKYRKLVIVHCQNLDFLVEECPQYPGLAYAEDRFINFFSSHIKPKRMLVRINDVDYTFTQVLHNCISLQNAINQGLCYNLDKQSIGESILLNILIGKQHNGLEDEILEPNPNNPKEYRLVNISVSQPFSMQILRFNSVNYAINNRNVIFCLDQMNEIVDSALIMKYRQINPDKLLDDWLNDLYFFQQKITQQRIIVNNPRFIIKSQQNQEELNAQQNIQMNQAILFQKGMIKELYNRLSRFTKYLKKIHYDDHSSLPKYQDIFEAVSPHLADMYKRVNAQKDVLLPNRFEQILQNLDKVKSFVTCDIPSFYSHFTLEKIYNYESLEEVISTFKSIGPLSSKEIVKQLSKLQRKDNLQWDDIFQNVSKNSQIRTIMMNGYLENDWNDSSMVEKFINQLTAFQQKPVAEFKHLLSDLIFYSSDIVSWKMIRNLGHDRITTLSLKGCTKITDTDVVKISESMVNLVYLDLSKNQNIIKFNHQITSKYNQSKPLQFPQLKTLILEECVNLCICDIEGQHIQNINLNTCIQLQNLMTATPSLKRICLKTCPSLLEEHAILYIIEGTNCMIDEQTSGGAFRQTLLAMTRSTHSKLSTYKIYVLSIFGRLFNKIKILQDLYPLVFALNRRGLNKAAQNKESSSFFGFSKKTTTTSDSLIKNCRMSAINLLLKNSNIRELKFMNICEEFKDQNVSQILEILCEKFQESAQSTNKNELVTDIDTIDLSDIKLSEKNMKHLGEIISLIKTTSSQGLSIFIQNSQETQSKGMKYFCQGALKNEINKLDMSKNRFGAEQMEEICLMIEGVSSGQKLNQLFLKNCRINNDLLARLSLAIKKNETLRLLDLSDNLFDHEGFKIFMQSLYDNTNLTSLVLDGNSLSGQGFSYIKKGRFLKKLHLEQCWLEEYEIQQICELLKEQQQLNYIDLSFNKFNIKSTQHLVSSIKKSNCLKELVIKKIFDEEESIQNASHISEILVNNTSLQTLDISGNSIGNDGLIQFGKALQQNSVLRVLLINDDCNFGLRGIANLAELIQYNNTLQVLEIQGIENNQESKLEGFQAAWEMVKQKLHRNNLLRLSKFSSKKINSLQMPYQKKGNISPTHKSLDQSSFFMGGEKLDSTRIKGTSDHYRLGLSIDGGGMRGIIPGCIIQYLCQNTKREVHEIFDVLGGTSIGGILALALVCTIDGKNPVARGSDLPSFFEDNGTQIFNSSKMVALWNNLRDKSKYDPAGIESILKKYFQNCKLSDVIKGTSVITTAMKRENIQGKNMAKIFRSKEAMFSDDKNFYVRDIARATSAAPTYFPSAEIKSINGVKKYSLIDGALGQNNPSKLVLDDIKTEALNSGNEKNFFLLSLSTGTPITTQQISQNAGIFNLVPIINSLGEGALAFLDRDIEKSADGQYLRINPDIPIKKHEAELDNTDPKIIEIYKQCGYNCAEKFLSQDLKYGPFNDQNLLDWLAENTARKKDTYI</sequence>
<name>Q24CC9_TETTS</name>
<evidence type="ECO:0000256" key="3">
    <source>
        <dbReference type="PROSITE-ProRule" id="PRU01161"/>
    </source>
</evidence>
<gene>
    <name evidence="6" type="ORF">TTHERM_01079220</name>
</gene>
<keyword evidence="2 3" id="KW-0443">Lipid metabolism</keyword>
<evidence type="ECO:0000256" key="4">
    <source>
        <dbReference type="SAM" id="MobiDB-lite"/>
    </source>
</evidence>
<dbReference type="eggNOG" id="KOG4308">
    <property type="taxonomic scope" value="Eukaryota"/>
</dbReference>